<feature type="domain" description="ABM" evidence="1">
    <location>
        <begin position="3"/>
        <end position="91"/>
    </location>
</feature>
<dbReference type="InterPro" id="IPR007138">
    <property type="entry name" value="ABM_dom"/>
</dbReference>
<dbReference type="PROSITE" id="PS51725">
    <property type="entry name" value="ABM"/>
    <property type="match status" value="1"/>
</dbReference>
<dbReference type="STRING" id="928856.SAMN04488049_105142"/>
<proteinExistence type="predicted"/>
<name>A0A0P1GJB2_9RHOB</name>
<evidence type="ECO:0000313" key="3">
    <source>
        <dbReference type="Proteomes" id="UP000052022"/>
    </source>
</evidence>
<reference evidence="2 3" key="1">
    <citation type="submission" date="2015-09" db="EMBL/GenBank/DDBJ databases">
        <authorList>
            <consortium name="Swine Surveillance"/>
        </authorList>
    </citation>
    <scope>NUCLEOTIDE SEQUENCE [LARGE SCALE GENOMIC DNA]</scope>
    <source>
        <strain evidence="2 3">CECT 7557</strain>
    </source>
</reference>
<dbReference type="Proteomes" id="UP000052022">
    <property type="component" value="Unassembled WGS sequence"/>
</dbReference>
<dbReference type="AlphaFoldDB" id="A0A0P1GJB2"/>
<dbReference type="Pfam" id="PF03992">
    <property type="entry name" value="ABM"/>
    <property type="match status" value="1"/>
</dbReference>
<evidence type="ECO:0000259" key="1">
    <source>
        <dbReference type="PROSITE" id="PS51725"/>
    </source>
</evidence>
<dbReference type="SUPFAM" id="SSF54909">
    <property type="entry name" value="Dimeric alpha+beta barrel"/>
    <property type="match status" value="1"/>
</dbReference>
<dbReference type="RefSeq" id="WP_058291767.1">
    <property type="nucleotide sequence ID" value="NZ_CYSD01000043.1"/>
</dbReference>
<evidence type="ECO:0000313" key="2">
    <source>
        <dbReference type="EMBL" id="CUH82179.1"/>
    </source>
</evidence>
<dbReference type="InterPro" id="IPR011008">
    <property type="entry name" value="Dimeric_a/b-barrel"/>
</dbReference>
<gene>
    <name evidence="2" type="ORF">TRM7557_03796</name>
</gene>
<protein>
    <submittedName>
        <fullName evidence="2">Autoinducer-2 (AI-2) modifying protein LsrG</fullName>
    </submittedName>
</protein>
<organism evidence="2 3">
    <name type="scientific">Tritonibacter multivorans</name>
    <dbReference type="NCBI Taxonomy" id="928856"/>
    <lineage>
        <taxon>Bacteria</taxon>
        <taxon>Pseudomonadati</taxon>
        <taxon>Pseudomonadota</taxon>
        <taxon>Alphaproteobacteria</taxon>
        <taxon>Rhodobacterales</taxon>
        <taxon>Paracoccaceae</taxon>
        <taxon>Tritonibacter</taxon>
    </lineage>
</organism>
<keyword evidence="3" id="KW-1185">Reference proteome</keyword>
<sequence>MTVTLEGYIDVPEPRRSAIKHALPDHIQHSRAEPGCLRFDVTEDTDVPGRFHVSETFTDAAAFEAHQARIKASDWGRISAGIERHYRVTGL</sequence>
<accession>A0A0P1GJB2</accession>
<dbReference type="Gene3D" id="3.30.70.100">
    <property type="match status" value="1"/>
</dbReference>
<dbReference type="EMBL" id="CYSD01000043">
    <property type="protein sequence ID" value="CUH82179.1"/>
    <property type="molecule type" value="Genomic_DNA"/>
</dbReference>
<dbReference type="OrthoDB" id="9797178at2"/>